<dbReference type="Proteomes" id="UP000825438">
    <property type="component" value="Chromosome III"/>
</dbReference>
<dbReference type="EMBL" id="CP076751">
    <property type="protein sequence ID" value="QWW23947.1"/>
    <property type="molecule type" value="Genomic_DNA"/>
</dbReference>
<accession>A0A8F2W1I6</accession>
<proteinExistence type="predicted"/>
<evidence type="ECO:0000313" key="2">
    <source>
        <dbReference type="EMBL" id="QWW23947.1"/>
    </source>
</evidence>
<dbReference type="AlphaFoldDB" id="A0A8F2W1I6"/>
<evidence type="ECO:0008006" key="3">
    <source>
        <dbReference type="Google" id="ProtNLM"/>
    </source>
</evidence>
<evidence type="ECO:0000256" key="1">
    <source>
        <dbReference type="SAM" id="SignalP"/>
    </source>
</evidence>
<name>A0A8F2W1I6_CANAR</name>
<keyword evidence="1" id="KW-0732">Signal</keyword>
<reference evidence="2" key="1">
    <citation type="submission" date="2021-06" db="EMBL/GenBank/DDBJ databases">
        <title>Candida auris outbreak in lebanese hospital.</title>
        <authorList>
            <person name="Finianos M."/>
        </authorList>
    </citation>
    <scope>NUCLEOTIDE SEQUENCE</scope>
    <source>
        <strain evidence="2">CA7LBN</strain>
    </source>
</reference>
<sequence>MKFPILTLLAGAAVAAETLNLQVVSDNEDLNGKGIQALHEGAGFAYFNVIDQLGQEFTYDADKKLLYQKEGSYLANVGDMFDFLAIGGAVTPGQVIFNEKGELDIGKQVYACKNVNDPYHYFDSSYGLLLHAPNESCVKVALKNVGASSHDKSATGAIYSD</sequence>
<feature type="chain" id="PRO_5034912692" description="Cell wall protein" evidence="1">
    <location>
        <begin position="16"/>
        <end position="161"/>
    </location>
</feature>
<protein>
    <recommendedName>
        <fullName evidence="3">Cell wall protein</fullName>
    </recommendedName>
</protein>
<feature type="signal peptide" evidence="1">
    <location>
        <begin position="1"/>
        <end position="15"/>
    </location>
</feature>
<organism evidence="2">
    <name type="scientific">Candidozyma auris</name>
    <name type="common">Yeast</name>
    <name type="synonym">Candida auris</name>
    <dbReference type="NCBI Taxonomy" id="498019"/>
    <lineage>
        <taxon>Eukaryota</taxon>
        <taxon>Fungi</taxon>
        <taxon>Dikarya</taxon>
        <taxon>Ascomycota</taxon>
        <taxon>Saccharomycotina</taxon>
        <taxon>Pichiomycetes</taxon>
        <taxon>Metschnikowiaceae</taxon>
        <taxon>Candidozyma</taxon>
    </lineage>
</organism>
<gene>
    <name evidence="2" type="ORF">CA7LBN_002781</name>
</gene>